<sequence length="83" mass="9361">MDHGQLSIASLDADGFGWIAGEHTTYGYNETSLDVNQRCIRDRSIIIWAMENMLQHSPCRARTDCKELIAMINEPQNGQDLHG</sequence>
<reference evidence="1" key="1">
    <citation type="submission" date="2018-11" db="EMBL/GenBank/DDBJ databases">
        <authorList>
            <consortium name="Genoscope - CEA"/>
            <person name="William W."/>
        </authorList>
    </citation>
    <scope>NUCLEOTIDE SEQUENCE</scope>
</reference>
<accession>A0A3P6FSV7</accession>
<protein>
    <recommendedName>
        <fullName evidence="2">RNase H type-1 domain-containing protein</fullName>
    </recommendedName>
</protein>
<proteinExistence type="predicted"/>
<name>A0A3P6FSV7_BRAOL</name>
<evidence type="ECO:0000313" key="1">
    <source>
        <dbReference type="EMBL" id="VDD48655.1"/>
    </source>
</evidence>
<dbReference type="AlphaFoldDB" id="A0A3P6FSV7"/>
<gene>
    <name evidence="1" type="ORF">BOLC1T01044H</name>
</gene>
<dbReference type="EMBL" id="LR031878">
    <property type="protein sequence ID" value="VDD48655.1"/>
    <property type="molecule type" value="Genomic_DNA"/>
</dbReference>
<organism evidence="1">
    <name type="scientific">Brassica oleracea</name>
    <name type="common">Wild cabbage</name>
    <dbReference type="NCBI Taxonomy" id="3712"/>
    <lineage>
        <taxon>Eukaryota</taxon>
        <taxon>Viridiplantae</taxon>
        <taxon>Streptophyta</taxon>
        <taxon>Embryophyta</taxon>
        <taxon>Tracheophyta</taxon>
        <taxon>Spermatophyta</taxon>
        <taxon>Magnoliopsida</taxon>
        <taxon>eudicotyledons</taxon>
        <taxon>Gunneridae</taxon>
        <taxon>Pentapetalae</taxon>
        <taxon>rosids</taxon>
        <taxon>malvids</taxon>
        <taxon>Brassicales</taxon>
        <taxon>Brassicaceae</taxon>
        <taxon>Brassiceae</taxon>
        <taxon>Brassica</taxon>
    </lineage>
</organism>
<evidence type="ECO:0008006" key="2">
    <source>
        <dbReference type="Google" id="ProtNLM"/>
    </source>
</evidence>